<dbReference type="InterPro" id="IPR008988">
    <property type="entry name" value="Transcriptional_repressor_C"/>
</dbReference>
<keyword evidence="4" id="KW-1185">Reference proteome</keyword>
<dbReference type="RefSeq" id="WP_315625522.1">
    <property type="nucleotide sequence ID" value="NZ_JAUHMF010000002.1"/>
</dbReference>
<dbReference type="EMBL" id="JAUHMF010000002">
    <property type="protein sequence ID" value="MDT8898858.1"/>
    <property type="molecule type" value="Genomic_DNA"/>
</dbReference>
<dbReference type="Proteomes" id="UP001254165">
    <property type="component" value="Unassembled WGS sequence"/>
</dbReference>
<proteinExistence type="predicted"/>
<dbReference type="SUPFAM" id="SSF50037">
    <property type="entry name" value="C-terminal domain of transcriptional repressors"/>
    <property type="match status" value="1"/>
</dbReference>
<comment type="caution">
    <text evidence="3">The sequence shown here is derived from an EMBL/GenBank/DDBJ whole genome shotgun (WGS) entry which is preliminary data.</text>
</comment>
<dbReference type="Gene3D" id="2.30.30.90">
    <property type="match status" value="1"/>
</dbReference>
<name>A0ABU3NPU6_9CHLR</name>
<evidence type="ECO:0000313" key="3">
    <source>
        <dbReference type="EMBL" id="MDT8898858.1"/>
    </source>
</evidence>
<evidence type="ECO:0000256" key="1">
    <source>
        <dbReference type="ARBA" id="ARBA00023004"/>
    </source>
</evidence>
<dbReference type="InterPro" id="IPR007167">
    <property type="entry name" value="Fe-transptr_FeoA-like"/>
</dbReference>
<accession>A0ABU3NPU6</accession>
<dbReference type="Pfam" id="PF04023">
    <property type="entry name" value="FeoA"/>
    <property type="match status" value="1"/>
</dbReference>
<dbReference type="InterPro" id="IPR038157">
    <property type="entry name" value="FeoA_core_dom"/>
</dbReference>
<keyword evidence="1" id="KW-0408">Iron</keyword>
<organism evidence="3 4">
    <name type="scientific">Thermanaerothrix solaris</name>
    <dbReference type="NCBI Taxonomy" id="3058434"/>
    <lineage>
        <taxon>Bacteria</taxon>
        <taxon>Bacillati</taxon>
        <taxon>Chloroflexota</taxon>
        <taxon>Anaerolineae</taxon>
        <taxon>Anaerolineales</taxon>
        <taxon>Anaerolineaceae</taxon>
        <taxon>Thermanaerothrix</taxon>
    </lineage>
</organism>
<dbReference type="SMART" id="SM00899">
    <property type="entry name" value="FeoA"/>
    <property type="match status" value="1"/>
</dbReference>
<evidence type="ECO:0000259" key="2">
    <source>
        <dbReference type="SMART" id="SM00899"/>
    </source>
</evidence>
<protein>
    <submittedName>
        <fullName evidence="3">FeoA family protein</fullName>
    </submittedName>
</protein>
<sequence length="109" mass="12325">MLIPHLRFHRARYRHGQGKHPLRPTLWHVSPGQEVTILGFEALPLDYQHYLQAYGVMPGRTVRVLAQRPVTIIQVEHTELAFEPQIARCILVGIAGENGSANPNERLSS</sequence>
<gene>
    <name evidence="3" type="ORF">QYE77_11350</name>
</gene>
<reference evidence="3 4" key="1">
    <citation type="submission" date="2023-07" db="EMBL/GenBank/DDBJ databases">
        <title>Novel species of Thermanaerothrix with wide hydrolytic capabilities.</title>
        <authorList>
            <person name="Zayulina K.S."/>
            <person name="Podosokorskaya O.A."/>
            <person name="Elcheninov A.G."/>
        </authorList>
    </citation>
    <scope>NUCLEOTIDE SEQUENCE [LARGE SCALE GENOMIC DNA]</scope>
    <source>
        <strain evidence="3 4">4228-RoL</strain>
    </source>
</reference>
<feature type="domain" description="Ferrous iron transporter FeoA-like" evidence="2">
    <location>
        <begin position="24"/>
        <end position="94"/>
    </location>
</feature>
<evidence type="ECO:0000313" key="4">
    <source>
        <dbReference type="Proteomes" id="UP001254165"/>
    </source>
</evidence>